<dbReference type="GO" id="GO:0006310">
    <property type="term" value="P:DNA recombination"/>
    <property type="evidence" value="ECO:0007669"/>
    <property type="project" value="UniProtKB-KW"/>
</dbReference>
<dbReference type="InterPro" id="IPR044068">
    <property type="entry name" value="CB"/>
</dbReference>
<reference evidence="9 10" key="1">
    <citation type="submission" date="2021-03" db="EMBL/GenBank/DDBJ databases">
        <title>Fibrella sp. HMF5036 genome sequencing and assembly.</title>
        <authorList>
            <person name="Kang H."/>
            <person name="Kim H."/>
            <person name="Bae S."/>
            <person name="Joh K."/>
        </authorList>
    </citation>
    <scope>NUCLEOTIDE SEQUENCE [LARGE SCALE GENOMIC DNA]</scope>
    <source>
        <strain evidence="9 10">HMF5036</strain>
    </source>
</reference>
<keyword evidence="4" id="KW-0233">DNA recombination</keyword>
<accession>A0A939K332</accession>
<dbReference type="PROSITE" id="PS51900">
    <property type="entry name" value="CB"/>
    <property type="match status" value="1"/>
</dbReference>
<keyword evidence="3 5" id="KW-0238">DNA-binding</keyword>
<dbReference type="InterPro" id="IPR002104">
    <property type="entry name" value="Integrase_catalytic"/>
</dbReference>
<dbReference type="RefSeq" id="WP_207337905.1">
    <property type="nucleotide sequence ID" value="NZ_JAFMYU010000024.1"/>
</dbReference>
<dbReference type="PANTHER" id="PTHR30349:SF41">
    <property type="entry name" value="INTEGRASE_RECOMBINASE PROTEIN MJ0367-RELATED"/>
    <property type="match status" value="1"/>
</dbReference>
<evidence type="ECO:0000313" key="10">
    <source>
        <dbReference type="Proteomes" id="UP000664795"/>
    </source>
</evidence>
<dbReference type="Proteomes" id="UP000664795">
    <property type="component" value="Unassembled WGS sequence"/>
</dbReference>
<dbReference type="PANTHER" id="PTHR30349">
    <property type="entry name" value="PHAGE INTEGRASE-RELATED"/>
    <property type="match status" value="1"/>
</dbReference>
<dbReference type="InterPro" id="IPR050090">
    <property type="entry name" value="Tyrosine_recombinase_XerCD"/>
</dbReference>
<dbReference type="AlphaFoldDB" id="A0A939K332"/>
<name>A0A939K332_9BACT</name>
<sequence length="452" mass="53191">MQQDPAKTFPHKLPELNDYDGDISQPWLITYYAWNIDRHFKQRKRVKVSEGTTLSDRRKRAKADMKEIKEFLENGGYTFDKEPLPPEPQPESAPTEDQYTINQAIKHYNTYCEKTLKRKTYKSYQSHLRRWVKYLDRKNPEGEDRPSNTLRVSDFDAKAVQQFCDFLIIEEGKIANRTYNNITDSLYTFYEFWVSRQVVVKNPLDHIKDLTARSEKHTPFNRRQAKLLKEEMLERGEEQLWLFCSFIYYTFARPNEEIRLMKIGDIKAKTIVIGVKTSKGNRQESVRIPPGLEALIQQYHLRDYSPNYYIFSKSGQPGPSFVPEKWFWKKLRAILTDLRMLLPDTSYSVYSFKPFGVIELYNACKDIKLVQRQCRHKDISTTDKYMRDYGLFLDDDELSMFPVLDIVPTGNSRSSKLPANTCRPYWLQIRQSSVSHTIGPSVVKLAFSKPTK</sequence>
<evidence type="ECO:0000256" key="5">
    <source>
        <dbReference type="PROSITE-ProRule" id="PRU01248"/>
    </source>
</evidence>
<evidence type="ECO:0000256" key="4">
    <source>
        <dbReference type="ARBA" id="ARBA00023172"/>
    </source>
</evidence>
<dbReference type="Gene3D" id="1.10.150.130">
    <property type="match status" value="1"/>
</dbReference>
<evidence type="ECO:0000259" key="7">
    <source>
        <dbReference type="PROSITE" id="PS51898"/>
    </source>
</evidence>
<dbReference type="InterPro" id="IPR011010">
    <property type="entry name" value="DNA_brk_join_enz"/>
</dbReference>
<feature type="domain" description="Tyr recombinase" evidence="7">
    <location>
        <begin position="215"/>
        <end position="400"/>
    </location>
</feature>
<dbReference type="PROSITE" id="PS51898">
    <property type="entry name" value="TYR_RECOMBINASE"/>
    <property type="match status" value="1"/>
</dbReference>
<evidence type="ECO:0000256" key="1">
    <source>
        <dbReference type="ARBA" id="ARBA00008857"/>
    </source>
</evidence>
<evidence type="ECO:0000256" key="6">
    <source>
        <dbReference type="SAM" id="MobiDB-lite"/>
    </source>
</evidence>
<protein>
    <submittedName>
        <fullName evidence="9">Site-specific integrase</fullName>
    </submittedName>
</protein>
<feature type="domain" description="Core-binding (CB)" evidence="8">
    <location>
        <begin position="99"/>
        <end position="194"/>
    </location>
</feature>
<dbReference type="GO" id="GO:0015074">
    <property type="term" value="P:DNA integration"/>
    <property type="evidence" value="ECO:0007669"/>
    <property type="project" value="UniProtKB-KW"/>
</dbReference>
<organism evidence="9 10">
    <name type="scientific">Fibrella aquatilis</name>
    <dbReference type="NCBI Taxonomy" id="2817059"/>
    <lineage>
        <taxon>Bacteria</taxon>
        <taxon>Pseudomonadati</taxon>
        <taxon>Bacteroidota</taxon>
        <taxon>Cytophagia</taxon>
        <taxon>Cytophagales</taxon>
        <taxon>Spirosomataceae</taxon>
        <taxon>Fibrella</taxon>
    </lineage>
</organism>
<evidence type="ECO:0000256" key="3">
    <source>
        <dbReference type="ARBA" id="ARBA00023125"/>
    </source>
</evidence>
<comment type="caution">
    <text evidence="9">The sequence shown here is derived from an EMBL/GenBank/DDBJ whole genome shotgun (WGS) entry which is preliminary data.</text>
</comment>
<dbReference type="InterPro" id="IPR013762">
    <property type="entry name" value="Integrase-like_cat_sf"/>
</dbReference>
<evidence type="ECO:0000313" key="9">
    <source>
        <dbReference type="EMBL" id="MBO0933940.1"/>
    </source>
</evidence>
<dbReference type="EMBL" id="JAFMYU010000024">
    <property type="protein sequence ID" value="MBO0933940.1"/>
    <property type="molecule type" value="Genomic_DNA"/>
</dbReference>
<gene>
    <name evidence="9" type="ORF">J2I48_23220</name>
</gene>
<keyword evidence="10" id="KW-1185">Reference proteome</keyword>
<keyword evidence="2" id="KW-0229">DNA integration</keyword>
<dbReference type="Gene3D" id="1.10.443.10">
    <property type="entry name" value="Intergrase catalytic core"/>
    <property type="match status" value="1"/>
</dbReference>
<evidence type="ECO:0000256" key="2">
    <source>
        <dbReference type="ARBA" id="ARBA00022908"/>
    </source>
</evidence>
<dbReference type="InterPro" id="IPR010998">
    <property type="entry name" value="Integrase_recombinase_N"/>
</dbReference>
<dbReference type="GO" id="GO:0003677">
    <property type="term" value="F:DNA binding"/>
    <property type="evidence" value="ECO:0007669"/>
    <property type="project" value="UniProtKB-UniRule"/>
</dbReference>
<dbReference type="CDD" id="cd00397">
    <property type="entry name" value="DNA_BRE_C"/>
    <property type="match status" value="1"/>
</dbReference>
<proteinExistence type="inferred from homology"/>
<comment type="similarity">
    <text evidence="1">Belongs to the 'phage' integrase family.</text>
</comment>
<feature type="region of interest" description="Disordered" evidence="6">
    <location>
        <begin position="76"/>
        <end position="95"/>
    </location>
</feature>
<evidence type="ECO:0000259" key="8">
    <source>
        <dbReference type="PROSITE" id="PS51900"/>
    </source>
</evidence>
<dbReference type="SUPFAM" id="SSF56349">
    <property type="entry name" value="DNA breaking-rejoining enzymes"/>
    <property type="match status" value="1"/>
</dbReference>